<dbReference type="Gene3D" id="3.30.2350.10">
    <property type="entry name" value="Pseudouridine synthase"/>
    <property type="match status" value="1"/>
</dbReference>
<gene>
    <name evidence="5" type="ORF">RN606_02825</name>
</gene>
<dbReference type="SUPFAM" id="SSF55120">
    <property type="entry name" value="Pseudouridine synthase"/>
    <property type="match status" value="1"/>
</dbReference>
<dbReference type="PANTHER" id="PTHR21600:SF84">
    <property type="entry name" value="PSEUDOURIDINE SYNTHASE RSUA_RLUA-LIKE DOMAIN-CONTAINING PROTEIN"/>
    <property type="match status" value="1"/>
</dbReference>
<keyword evidence="6" id="KW-1185">Reference proteome</keyword>
<evidence type="ECO:0000256" key="3">
    <source>
        <dbReference type="ARBA" id="ARBA00033164"/>
    </source>
</evidence>
<dbReference type="GO" id="GO:0140098">
    <property type="term" value="F:catalytic activity, acting on RNA"/>
    <property type="evidence" value="ECO:0007669"/>
    <property type="project" value="UniProtKB-ARBA"/>
</dbReference>
<evidence type="ECO:0000256" key="2">
    <source>
        <dbReference type="ARBA" id="ARBA00031870"/>
    </source>
</evidence>
<sequence>MPPRSPLPQRHGLDAAWVRTPDPSPDGSLAWATMAQFLLERLPAAAEVERRLAAGEFVDQHGRPWTGQEPYRPRAFVWFHRPLAPETPVPFPIEVLDRTDNLVVVDKPPFMATTPRGAHVQETALVKLRVALDLPELAPAHRLDRLTAGVLVLTAHRACRGAYAGVFQSRRVTKEYEAIAPFDATRRFPLRLVGRIEKRRGSLQASLVPGEPNAETLVELLEVRGDHARYRLTPVTGKTHQLRLQMADLGLPLVGDTLYPDILDADPADFSEPLRLVARRLRFTDPLDGVERDYTSNRALTWPESTDQPHRQ</sequence>
<dbReference type="Proteomes" id="UP001304125">
    <property type="component" value="Chromosome"/>
</dbReference>
<dbReference type="PANTHER" id="PTHR21600">
    <property type="entry name" value="MITOCHONDRIAL RNA PSEUDOURIDINE SYNTHASE"/>
    <property type="match status" value="1"/>
</dbReference>
<evidence type="ECO:0000256" key="1">
    <source>
        <dbReference type="ARBA" id="ARBA00000073"/>
    </source>
</evidence>
<proteinExistence type="predicted"/>
<evidence type="ECO:0000313" key="5">
    <source>
        <dbReference type="EMBL" id="WNM25096.1"/>
    </source>
</evidence>
<evidence type="ECO:0000313" key="6">
    <source>
        <dbReference type="Proteomes" id="UP001304125"/>
    </source>
</evidence>
<accession>A0AA96JAU8</accession>
<dbReference type="GO" id="GO:0003723">
    <property type="term" value="F:RNA binding"/>
    <property type="evidence" value="ECO:0007669"/>
    <property type="project" value="InterPro"/>
</dbReference>
<reference evidence="5 6" key="1">
    <citation type="submission" date="2023-09" db="EMBL/GenBank/DDBJ databases">
        <title>Demequina sp. a novel bacteria isolated from Capsicum annuum.</title>
        <authorList>
            <person name="Humaira Z."/>
            <person name="Lee J."/>
            <person name="Cho D."/>
        </authorList>
    </citation>
    <scope>NUCLEOTIDE SEQUENCE [LARGE SCALE GENOMIC DNA]</scope>
    <source>
        <strain evidence="5 6">OYTSA14</strain>
    </source>
</reference>
<comment type="catalytic activity">
    <reaction evidence="1">
        <text>a uridine in RNA = a pseudouridine in RNA</text>
        <dbReference type="Rhea" id="RHEA:48348"/>
        <dbReference type="Rhea" id="RHEA-COMP:12068"/>
        <dbReference type="Rhea" id="RHEA-COMP:12069"/>
        <dbReference type="ChEBI" id="CHEBI:65314"/>
        <dbReference type="ChEBI" id="CHEBI:65315"/>
    </reaction>
</comment>
<feature type="domain" description="Pseudouridine synthase RsuA/RluA-like" evidence="4">
    <location>
        <begin position="101"/>
        <end position="247"/>
    </location>
</feature>
<dbReference type="GO" id="GO:0009982">
    <property type="term" value="F:pseudouridine synthase activity"/>
    <property type="evidence" value="ECO:0007669"/>
    <property type="project" value="InterPro"/>
</dbReference>
<dbReference type="AlphaFoldDB" id="A0AA96JAU8"/>
<dbReference type="InterPro" id="IPR020103">
    <property type="entry name" value="PsdUridine_synth_cat_dom_sf"/>
</dbReference>
<dbReference type="RefSeq" id="WP_313499787.1">
    <property type="nucleotide sequence ID" value="NZ_CP134879.1"/>
</dbReference>
<dbReference type="EMBL" id="CP134879">
    <property type="protein sequence ID" value="WNM25096.1"/>
    <property type="molecule type" value="Genomic_DNA"/>
</dbReference>
<dbReference type="InterPro" id="IPR006145">
    <property type="entry name" value="PsdUridine_synth_RsuA/RluA"/>
</dbReference>
<dbReference type="GO" id="GO:0000455">
    <property type="term" value="P:enzyme-directed rRNA pseudouridine synthesis"/>
    <property type="evidence" value="ECO:0007669"/>
    <property type="project" value="TreeGrafter"/>
</dbReference>
<name>A0AA96JAU8_9MICO</name>
<evidence type="ECO:0000259" key="4">
    <source>
        <dbReference type="Pfam" id="PF00849"/>
    </source>
</evidence>
<protein>
    <recommendedName>
        <fullName evidence="2">RNA pseudouridylate synthase</fullName>
    </recommendedName>
    <alternativeName>
        <fullName evidence="3">RNA-uridine isomerase</fullName>
    </alternativeName>
</protein>
<dbReference type="InterPro" id="IPR050188">
    <property type="entry name" value="RluA_PseudoU_synthase"/>
</dbReference>
<organism evidence="5 6">
    <name type="scientific">Demequina capsici</name>
    <dbReference type="NCBI Taxonomy" id="3075620"/>
    <lineage>
        <taxon>Bacteria</taxon>
        <taxon>Bacillati</taxon>
        <taxon>Actinomycetota</taxon>
        <taxon>Actinomycetes</taxon>
        <taxon>Micrococcales</taxon>
        <taxon>Demequinaceae</taxon>
        <taxon>Demequina</taxon>
    </lineage>
</organism>
<dbReference type="Pfam" id="PF00849">
    <property type="entry name" value="PseudoU_synth_2"/>
    <property type="match status" value="1"/>
</dbReference>